<keyword evidence="9" id="KW-0229">DNA integration</keyword>
<evidence type="ECO:0000256" key="2">
    <source>
        <dbReference type="ARBA" id="ARBA00022695"/>
    </source>
</evidence>
<dbReference type="PROSITE" id="PS50994">
    <property type="entry name" value="INTEGRASE"/>
    <property type="match status" value="1"/>
</dbReference>
<evidence type="ECO:0000256" key="11">
    <source>
        <dbReference type="ARBA" id="ARBA00022932"/>
    </source>
</evidence>
<dbReference type="GO" id="GO:0016787">
    <property type="term" value="F:hydrolase activity"/>
    <property type="evidence" value="ECO:0007669"/>
    <property type="project" value="UniProtKB-KW"/>
</dbReference>
<dbReference type="GO" id="GO:0046872">
    <property type="term" value="F:metal ion binding"/>
    <property type="evidence" value="ECO:0007669"/>
    <property type="project" value="UniProtKB-KW"/>
</dbReference>
<dbReference type="PANTHER" id="PTHR42648">
    <property type="entry name" value="TRANSPOSASE, PUTATIVE-RELATED"/>
    <property type="match status" value="1"/>
</dbReference>
<dbReference type="GO" id="GO:0003723">
    <property type="term" value="F:RNA binding"/>
    <property type="evidence" value="ECO:0007669"/>
    <property type="project" value="UniProtKB-KW"/>
</dbReference>
<dbReference type="GO" id="GO:0005634">
    <property type="term" value="C:nucleus"/>
    <property type="evidence" value="ECO:0007669"/>
    <property type="project" value="UniProtKB-ARBA"/>
</dbReference>
<comment type="caution">
    <text evidence="16">The sequence shown here is derived from an EMBL/GenBank/DDBJ whole genome shotgun (WGS) entry which is preliminary data.</text>
</comment>
<evidence type="ECO:0000256" key="10">
    <source>
        <dbReference type="ARBA" id="ARBA00022918"/>
    </source>
</evidence>
<dbReference type="InterPro" id="IPR036397">
    <property type="entry name" value="RNaseH_sf"/>
</dbReference>
<keyword evidence="6" id="KW-0378">Hydrolase</keyword>
<keyword evidence="3" id="KW-0540">Nuclease</keyword>
<dbReference type="GO" id="GO:0032196">
    <property type="term" value="P:transposition"/>
    <property type="evidence" value="ECO:0007669"/>
    <property type="project" value="UniProtKB-KW"/>
</dbReference>
<dbReference type="Gene3D" id="3.30.420.10">
    <property type="entry name" value="Ribonuclease H-like superfamily/Ribonuclease H"/>
    <property type="match status" value="1"/>
</dbReference>
<name>A0A0L6VUY3_9BASI</name>
<evidence type="ECO:0000256" key="9">
    <source>
        <dbReference type="ARBA" id="ARBA00022908"/>
    </source>
</evidence>
<dbReference type="PANTHER" id="PTHR42648:SF11">
    <property type="entry name" value="TRANSPOSON TY4-P GAG-POL POLYPROTEIN"/>
    <property type="match status" value="1"/>
</dbReference>
<evidence type="ECO:0000313" key="17">
    <source>
        <dbReference type="Proteomes" id="UP000037035"/>
    </source>
</evidence>
<keyword evidence="2" id="KW-0548">Nucleotidyltransferase</keyword>
<keyword evidence="11" id="KW-0808">Transferase</keyword>
<dbReference type="OrthoDB" id="3257332at2759"/>
<evidence type="ECO:0000259" key="15">
    <source>
        <dbReference type="PROSITE" id="PS50994"/>
    </source>
</evidence>
<accession>A0A0L6VUY3</accession>
<keyword evidence="4" id="KW-0479">Metal-binding</keyword>
<protein>
    <recommendedName>
        <fullName evidence="15">Integrase catalytic domain-containing protein</fullName>
    </recommendedName>
</protein>
<feature type="non-terminal residue" evidence="16">
    <location>
        <position position="1"/>
    </location>
</feature>
<feature type="non-terminal residue" evidence="16">
    <location>
        <position position="222"/>
    </location>
</feature>
<evidence type="ECO:0000256" key="12">
    <source>
        <dbReference type="ARBA" id="ARBA00023172"/>
    </source>
</evidence>
<evidence type="ECO:0000256" key="4">
    <source>
        <dbReference type="ARBA" id="ARBA00022723"/>
    </source>
</evidence>
<dbReference type="GO" id="GO:0006310">
    <property type="term" value="P:DNA recombination"/>
    <property type="evidence" value="ECO:0007669"/>
    <property type="project" value="UniProtKB-KW"/>
</dbReference>
<keyword evidence="8" id="KW-0694">RNA-binding</keyword>
<evidence type="ECO:0000256" key="8">
    <source>
        <dbReference type="ARBA" id="ARBA00022884"/>
    </source>
</evidence>
<keyword evidence="7" id="KW-0460">Magnesium</keyword>
<keyword evidence="10" id="KW-0695">RNA-directed DNA polymerase</keyword>
<dbReference type="InterPro" id="IPR039537">
    <property type="entry name" value="Retrotran_Ty1/copia-like"/>
</dbReference>
<dbReference type="Proteomes" id="UP000037035">
    <property type="component" value="Unassembled WGS sequence"/>
</dbReference>
<organism evidence="16 17">
    <name type="scientific">Puccinia sorghi</name>
    <dbReference type="NCBI Taxonomy" id="27349"/>
    <lineage>
        <taxon>Eukaryota</taxon>
        <taxon>Fungi</taxon>
        <taxon>Dikarya</taxon>
        <taxon>Basidiomycota</taxon>
        <taxon>Pucciniomycotina</taxon>
        <taxon>Pucciniomycetes</taxon>
        <taxon>Pucciniales</taxon>
        <taxon>Pucciniaceae</taxon>
        <taxon>Puccinia</taxon>
    </lineage>
</organism>
<dbReference type="Pfam" id="PF00665">
    <property type="entry name" value="rve"/>
    <property type="match status" value="1"/>
</dbReference>
<evidence type="ECO:0000256" key="6">
    <source>
        <dbReference type="ARBA" id="ARBA00022801"/>
    </source>
</evidence>
<dbReference type="InterPro" id="IPR001584">
    <property type="entry name" value="Integrase_cat-core"/>
</dbReference>
<keyword evidence="5" id="KW-0255">Endonuclease</keyword>
<reference evidence="16 17" key="1">
    <citation type="submission" date="2015-08" db="EMBL/GenBank/DDBJ databases">
        <title>Next Generation Sequencing and Analysis of the Genome of Puccinia sorghi L Schw, the Causal Agent of Maize Common Rust.</title>
        <authorList>
            <person name="Rochi L."/>
            <person name="Burguener G."/>
            <person name="Darino M."/>
            <person name="Turjanski A."/>
            <person name="Kreff E."/>
            <person name="Dieguez M.J."/>
            <person name="Sacco F."/>
        </authorList>
    </citation>
    <scope>NUCLEOTIDE SEQUENCE [LARGE SCALE GENOMIC DNA]</scope>
    <source>
        <strain evidence="16 17">RO10H11247</strain>
    </source>
</reference>
<dbReference type="VEuPathDB" id="FungiDB:VP01_10325g1"/>
<gene>
    <name evidence="16" type="ORF">VP01_10325g1</name>
</gene>
<dbReference type="EMBL" id="LAVV01000361">
    <property type="protein sequence ID" value="KNZ64407.1"/>
    <property type="molecule type" value="Genomic_DNA"/>
</dbReference>
<evidence type="ECO:0000256" key="13">
    <source>
        <dbReference type="ARBA" id="ARBA00048173"/>
    </source>
</evidence>
<evidence type="ECO:0000256" key="1">
    <source>
        <dbReference type="ARBA" id="ARBA00022578"/>
    </source>
</evidence>
<comment type="catalytic activity">
    <reaction evidence="13">
        <text>DNA(n) + a 2'-deoxyribonucleoside 5'-triphosphate = DNA(n+1) + diphosphate</text>
        <dbReference type="Rhea" id="RHEA:22508"/>
        <dbReference type="Rhea" id="RHEA-COMP:17339"/>
        <dbReference type="Rhea" id="RHEA-COMP:17340"/>
        <dbReference type="ChEBI" id="CHEBI:33019"/>
        <dbReference type="ChEBI" id="CHEBI:61560"/>
        <dbReference type="ChEBI" id="CHEBI:173112"/>
        <dbReference type="EC" id="2.7.7.49"/>
    </reaction>
</comment>
<dbReference type="GO" id="GO:0015074">
    <property type="term" value="P:DNA integration"/>
    <property type="evidence" value="ECO:0007669"/>
    <property type="project" value="UniProtKB-KW"/>
</dbReference>
<keyword evidence="12" id="KW-0233">DNA recombination</keyword>
<dbReference type="InterPro" id="IPR012337">
    <property type="entry name" value="RNaseH-like_sf"/>
</dbReference>
<evidence type="ECO:0000256" key="5">
    <source>
        <dbReference type="ARBA" id="ARBA00022759"/>
    </source>
</evidence>
<dbReference type="AlphaFoldDB" id="A0A0L6VUY3"/>
<feature type="domain" description="Integrase catalytic" evidence="15">
    <location>
        <begin position="17"/>
        <end position="180"/>
    </location>
</feature>
<comment type="catalytic activity">
    <reaction evidence="14">
        <text>DNA(n) + a 2'-deoxyribonucleoside 5'-triphosphate = DNA(n+1) + diphosphate</text>
        <dbReference type="Rhea" id="RHEA:22508"/>
        <dbReference type="Rhea" id="RHEA-COMP:17339"/>
        <dbReference type="Rhea" id="RHEA-COMP:17340"/>
        <dbReference type="ChEBI" id="CHEBI:33019"/>
        <dbReference type="ChEBI" id="CHEBI:61560"/>
        <dbReference type="ChEBI" id="CHEBI:173112"/>
        <dbReference type="EC" id="2.7.7.7"/>
    </reaction>
</comment>
<sequence>CALGKITKASFKSKHQRAKRPFEELHLDLIGPITPISREGDKYILTVVDSNTRYCSAIPINKKSDVVKILSTIIKYEAKRFGYHPSVLHSDRGGEFINVAMEDYCQRHLIKYQTADPYTPQQNGLAERRNRTIIESLQTILTDSNISRRSLPLDYFHPLGNPVVFINEPKKPGKKIYPKGSRGKLIGYNEELLSYRILAKDGRIVDTKSFQFLEFRPEEHSF</sequence>
<dbReference type="GO" id="GO:0003964">
    <property type="term" value="F:RNA-directed DNA polymerase activity"/>
    <property type="evidence" value="ECO:0007669"/>
    <property type="project" value="UniProtKB-KW"/>
</dbReference>
<keyword evidence="17" id="KW-1185">Reference proteome</keyword>
<evidence type="ECO:0000256" key="3">
    <source>
        <dbReference type="ARBA" id="ARBA00022722"/>
    </source>
</evidence>
<proteinExistence type="predicted"/>
<dbReference type="GO" id="GO:0003887">
    <property type="term" value="F:DNA-directed DNA polymerase activity"/>
    <property type="evidence" value="ECO:0007669"/>
    <property type="project" value="UniProtKB-KW"/>
</dbReference>
<keyword evidence="11" id="KW-0239">DNA-directed DNA polymerase</keyword>
<dbReference type="GO" id="GO:0004519">
    <property type="term" value="F:endonuclease activity"/>
    <property type="evidence" value="ECO:0007669"/>
    <property type="project" value="UniProtKB-KW"/>
</dbReference>
<dbReference type="SUPFAM" id="SSF53098">
    <property type="entry name" value="Ribonuclease H-like"/>
    <property type="match status" value="1"/>
</dbReference>
<evidence type="ECO:0000256" key="7">
    <source>
        <dbReference type="ARBA" id="ARBA00022842"/>
    </source>
</evidence>
<evidence type="ECO:0000313" key="16">
    <source>
        <dbReference type="EMBL" id="KNZ64407.1"/>
    </source>
</evidence>
<evidence type="ECO:0000256" key="14">
    <source>
        <dbReference type="ARBA" id="ARBA00049244"/>
    </source>
</evidence>
<keyword evidence="1" id="KW-0815">Transposition</keyword>